<feature type="transmembrane region" description="Helical" evidence="1">
    <location>
        <begin position="128"/>
        <end position="149"/>
    </location>
</feature>
<dbReference type="PANTHER" id="PTHR40465">
    <property type="entry name" value="CHROMOSOME 1, WHOLE GENOME SHOTGUN SEQUENCE"/>
    <property type="match status" value="1"/>
</dbReference>
<comment type="caution">
    <text evidence="3">The sequence shown here is derived from an EMBL/GenBank/DDBJ whole genome shotgun (WGS) entry which is preliminary data.</text>
</comment>
<reference evidence="3" key="1">
    <citation type="submission" date="2020-05" db="EMBL/GenBank/DDBJ databases">
        <title>Mycena genomes resolve the evolution of fungal bioluminescence.</title>
        <authorList>
            <person name="Tsai I.J."/>
        </authorList>
    </citation>
    <scope>NUCLEOTIDE SEQUENCE</scope>
    <source>
        <strain evidence="3">CCC161011</strain>
    </source>
</reference>
<dbReference type="AlphaFoldDB" id="A0A8H7CG23"/>
<keyword evidence="1" id="KW-1133">Transmembrane helix</keyword>
<feature type="domain" description="DUF6534" evidence="2">
    <location>
        <begin position="175"/>
        <end position="261"/>
    </location>
</feature>
<dbReference type="PANTHER" id="PTHR40465:SF1">
    <property type="entry name" value="DUF6534 DOMAIN-CONTAINING PROTEIN"/>
    <property type="match status" value="1"/>
</dbReference>
<name>A0A8H7CG23_9AGAR</name>
<dbReference type="EMBL" id="JACAZI010000026">
    <property type="protein sequence ID" value="KAF7334632.1"/>
    <property type="molecule type" value="Genomic_DNA"/>
</dbReference>
<sequence length="360" mass="40413">MAVDDGQTLPFPDPGFEHTYAPLFFGVVLNVLLFGVFIVQVHAYFRFYKTDYPYIRYLIYYLITMEIINTVCDIGLIYEPLIKLHNSPLVYQMAPTLLAADPVVTTLISTPTQLFMAWRIRQVTKSNWLAGIVALLAFTSLVGGVGATIGVATHREFARFRLVEPQLTIWLTSTAFADLFITALLVNFLWVHKTGFKTQTDSVTDKIIFCTVQTGMLTSFAAIADVTLFLIVPDSTLMFIWDFSLSKLYSICLLSTLNARTDWNNLLVAMPTDDEKKDPNAIIKVRRATDIQGLQLYIPSQFEFNSAGVSPARKRTPRTEWIPQPLPFAATRGHGHNKSFSSSDSESARRTAAWAMVTGR</sequence>
<evidence type="ECO:0000313" key="4">
    <source>
        <dbReference type="Proteomes" id="UP000620124"/>
    </source>
</evidence>
<feature type="transmembrane region" description="Helical" evidence="1">
    <location>
        <begin position="169"/>
        <end position="191"/>
    </location>
</feature>
<dbReference type="Proteomes" id="UP000620124">
    <property type="component" value="Unassembled WGS sequence"/>
</dbReference>
<accession>A0A8H7CG23</accession>
<protein>
    <recommendedName>
        <fullName evidence="2">DUF6534 domain-containing protein</fullName>
    </recommendedName>
</protein>
<dbReference type="Pfam" id="PF20152">
    <property type="entry name" value="DUF6534"/>
    <property type="match status" value="1"/>
</dbReference>
<proteinExistence type="predicted"/>
<evidence type="ECO:0000256" key="1">
    <source>
        <dbReference type="SAM" id="Phobius"/>
    </source>
</evidence>
<dbReference type="InterPro" id="IPR045339">
    <property type="entry name" value="DUF6534"/>
</dbReference>
<keyword evidence="1" id="KW-0472">Membrane</keyword>
<organism evidence="3 4">
    <name type="scientific">Mycena venus</name>
    <dbReference type="NCBI Taxonomy" id="2733690"/>
    <lineage>
        <taxon>Eukaryota</taxon>
        <taxon>Fungi</taxon>
        <taxon>Dikarya</taxon>
        <taxon>Basidiomycota</taxon>
        <taxon>Agaricomycotina</taxon>
        <taxon>Agaricomycetes</taxon>
        <taxon>Agaricomycetidae</taxon>
        <taxon>Agaricales</taxon>
        <taxon>Marasmiineae</taxon>
        <taxon>Mycenaceae</taxon>
        <taxon>Mycena</taxon>
    </lineage>
</organism>
<feature type="transmembrane region" description="Helical" evidence="1">
    <location>
        <begin position="20"/>
        <end position="45"/>
    </location>
</feature>
<evidence type="ECO:0000259" key="2">
    <source>
        <dbReference type="Pfam" id="PF20152"/>
    </source>
</evidence>
<gene>
    <name evidence="3" type="ORF">MVEN_02293600</name>
</gene>
<feature type="transmembrane region" description="Helical" evidence="1">
    <location>
        <begin position="90"/>
        <end position="108"/>
    </location>
</feature>
<evidence type="ECO:0000313" key="3">
    <source>
        <dbReference type="EMBL" id="KAF7334632.1"/>
    </source>
</evidence>
<dbReference type="OrthoDB" id="3265526at2759"/>
<keyword evidence="1" id="KW-0812">Transmembrane</keyword>
<feature type="transmembrane region" description="Helical" evidence="1">
    <location>
        <begin position="57"/>
        <end position="78"/>
    </location>
</feature>
<keyword evidence="4" id="KW-1185">Reference proteome</keyword>
<feature type="transmembrane region" description="Helical" evidence="1">
    <location>
        <begin position="207"/>
        <end position="232"/>
    </location>
</feature>